<comment type="caution">
    <text evidence="2">The sequence shown here is derived from an EMBL/GenBank/DDBJ whole genome shotgun (WGS) entry which is preliminary data.</text>
</comment>
<organism evidence="2 3">
    <name type="scientific">Winogradskyella aurantia</name>
    <dbReference type="NCBI Taxonomy" id="1915063"/>
    <lineage>
        <taxon>Bacteria</taxon>
        <taxon>Pseudomonadati</taxon>
        <taxon>Bacteroidota</taxon>
        <taxon>Flavobacteriia</taxon>
        <taxon>Flavobacteriales</taxon>
        <taxon>Flavobacteriaceae</taxon>
        <taxon>Winogradskyella</taxon>
    </lineage>
</organism>
<keyword evidence="3" id="KW-1185">Reference proteome</keyword>
<dbReference type="RefSeq" id="WP_094968094.1">
    <property type="nucleotide sequence ID" value="NZ_NGJN01000003.1"/>
</dbReference>
<feature type="compositionally biased region" description="Acidic residues" evidence="1">
    <location>
        <begin position="76"/>
        <end position="109"/>
    </location>
</feature>
<sequence length="109" mass="12624">MKQKDAHLKRVIVDFKKLTPEILAMLVDKYPDGYDDDNIITFKNAKNELVEAVEVTTEDTKYLVKVSTKLSVTMENYDEDDYEDYDNDDPEAIQDPDLEPGEEDDEDLD</sequence>
<proteinExistence type="predicted"/>
<name>A0A265UVK3_9FLAO</name>
<dbReference type="OrthoDB" id="1122172at2"/>
<evidence type="ECO:0008006" key="4">
    <source>
        <dbReference type="Google" id="ProtNLM"/>
    </source>
</evidence>
<evidence type="ECO:0000313" key="3">
    <source>
        <dbReference type="Proteomes" id="UP000216840"/>
    </source>
</evidence>
<accession>A0A265UVK3</accession>
<feature type="region of interest" description="Disordered" evidence="1">
    <location>
        <begin position="75"/>
        <end position="109"/>
    </location>
</feature>
<dbReference type="Proteomes" id="UP000216840">
    <property type="component" value="Unassembled WGS sequence"/>
</dbReference>
<protein>
    <recommendedName>
        <fullName evidence="4">DNA primase</fullName>
    </recommendedName>
</protein>
<gene>
    <name evidence="2" type="ORF">CA834_07645</name>
</gene>
<dbReference type="AlphaFoldDB" id="A0A265UVK3"/>
<dbReference type="EMBL" id="NGJN01000003">
    <property type="protein sequence ID" value="OZV69320.1"/>
    <property type="molecule type" value="Genomic_DNA"/>
</dbReference>
<evidence type="ECO:0000256" key="1">
    <source>
        <dbReference type="SAM" id="MobiDB-lite"/>
    </source>
</evidence>
<reference evidence="2 3" key="1">
    <citation type="submission" date="2017-05" db="EMBL/GenBank/DDBJ databases">
        <title>The draft genome sequence of Idiomarina salinarum WNB302.</title>
        <authorList>
            <person name="Sun Y."/>
            <person name="Chen B."/>
            <person name="Du Z."/>
        </authorList>
    </citation>
    <scope>NUCLEOTIDE SEQUENCE [LARGE SCALE GENOMIC DNA]</scope>
    <source>
        <strain evidence="2 3">WNB302</strain>
    </source>
</reference>
<evidence type="ECO:0000313" key="2">
    <source>
        <dbReference type="EMBL" id="OZV69320.1"/>
    </source>
</evidence>